<evidence type="ECO:0000256" key="5">
    <source>
        <dbReference type="ARBA" id="ARBA00022490"/>
    </source>
</evidence>
<dbReference type="Gene3D" id="3.40.50.150">
    <property type="entry name" value="Vaccinia Virus protein VP39"/>
    <property type="match status" value="1"/>
</dbReference>
<dbReference type="GO" id="GO:0006611">
    <property type="term" value="P:protein export from nucleus"/>
    <property type="evidence" value="ECO:0007669"/>
    <property type="project" value="TreeGrafter"/>
</dbReference>
<accession>A0A540MTV7</accession>
<evidence type="ECO:0000256" key="7">
    <source>
        <dbReference type="ARBA" id="ARBA00023242"/>
    </source>
</evidence>
<dbReference type="SUPFAM" id="SSF53335">
    <property type="entry name" value="S-adenosyl-L-methionine-dependent methyltransferases"/>
    <property type="match status" value="1"/>
</dbReference>
<name>A0A540MTV7_MALBA</name>
<evidence type="ECO:0000256" key="1">
    <source>
        <dbReference type="ARBA" id="ARBA00004123"/>
    </source>
</evidence>
<dbReference type="PANTHER" id="PTHR12596">
    <property type="entry name" value="EXPORTIN 4,7-RELATED"/>
    <property type="match status" value="1"/>
</dbReference>
<evidence type="ECO:0000256" key="2">
    <source>
        <dbReference type="ARBA" id="ARBA00004496"/>
    </source>
</evidence>
<keyword evidence="4" id="KW-0813">Transport</keyword>
<evidence type="ECO:0000256" key="3">
    <source>
        <dbReference type="ARBA" id="ARBA00009466"/>
    </source>
</evidence>
<dbReference type="InterPro" id="IPR011989">
    <property type="entry name" value="ARM-like"/>
</dbReference>
<dbReference type="InterPro" id="IPR044189">
    <property type="entry name" value="XPO4/7-like"/>
</dbReference>
<evidence type="ECO:0000313" key="10">
    <source>
        <dbReference type="EMBL" id="TQE02236.1"/>
    </source>
</evidence>
<protein>
    <recommendedName>
        <fullName evidence="8">Exportin-4</fullName>
    </recommendedName>
</protein>
<evidence type="ECO:0000259" key="9">
    <source>
        <dbReference type="PROSITE" id="PS50166"/>
    </source>
</evidence>
<proteinExistence type="inferred from homology"/>
<evidence type="ECO:0000256" key="8">
    <source>
        <dbReference type="ARBA" id="ARBA00040444"/>
    </source>
</evidence>
<keyword evidence="11" id="KW-1185">Reference proteome</keyword>
<comment type="subcellular location">
    <subcellularLocation>
        <location evidence="2">Cytoplasm</location>
    </subcellularLocation>
    <subcellularLocation>
        <location evidence="1">Nucleus</location>
    </subcellularLocation>
</comment>
<dbReference type="InterPro" id="IPR001494">
    <property type="entry name" value="Importin-beta_N"/>
</dbReference>
<dbReference type="FunFam" id="1.25.10.10:FF:000287">
    <property type="entry name" value="Exportin-4 protein"/>
    <property type="match status" value="1"/>
</dbReference>
<gene>
    <name evidence="10" type="ORF">C1H46_012237</name>
</gene>
<comment type="caution">
    <text evidence="10">The sequence shown here is derived from an EMBL/GenBank/DDBJ whole genome shotgun (WGS) entry which is preliminary data.</text>
</comment>
<dbReference type="STRING" id="106549.A0A540MTV7"/>
<organism evidence="10 11">
    <name type="scientific">Malus baccata</name>
    <name type="common">Siberian crab apple</name>
    <name type="synonym">Pyrus baccata</name>
    <dbReference type="NCBI Taxonomy" id="106549"/>
    <lineage>
        <taxon>Eukaryota</taxon>
        <taxon>Viridiplantae</taxon>
        <taxon>Streptophyta</taxon>
        <taxon>Embryophyta</taxon>
        <taxon>Tracheophyta</taxon>
        <taxon>Spermatophyta</taxon>
        <taxon>Magnoliopsida</taxon>
        <taxon>eudicotyledons</taxon>
        <taxon>Gunneridae</taxon>
        <taxon>Pentapetalae</taxon>
        <taxon>rosids</taxon>
        <taxon>fabids</taxon>
        <taxon>Rosales</taxon>
        <taxon>Rosaceae</taxon>
        <taxon>Amygdaloideae</taxon>
        <taxon>Maleae</taxon>
        <taxon>Malus</taxon>
    </lineage>
</organism>
<feature type="domain" description="Importin N-terminal" evidence="9">
    <location>
        <begin position="40"/>
        <end position="106"/>
    </location>
</feature>
<dbReference type="Pfam" id="PF13489">
    <property type="entry name" value="Methyltransf_23"/>
    <property type="match status" value="1"/>
</dbReference>
<reference evidence="10 11" key="1">
    <citation type="journal article" date="2019" name="G3 (Bethesda)">
        <title>Sequencing of a Wild Apple (Malus baccata) Genome Unravels the Differences Between Cultivated and Wild Apple Species Regarding Disease Resistance and Cold Tolerance.</title>
        <authorList>
            <person name="Chen X."/>
        </authorList>
    </citation>
    <scope>NUCLEOTIDE SEQUENCE [LARGE SCALE GENOMIC DNA]</scope>
    <source>
        <strain evidence="11">cv. Shandingzi</strain>
        <tissue evidence="10">Leaves</tissue>
    </source>
</reference>
<keyword evidence="7" id="KW-0539">Nucleus</keyword>
<dbReference type="GO" id="GO:0005643">
    <property type="term" value="C:nuclear pore"/>
    <property type="evidence" value="ECO:0007669"/>
    <property type="project" value="TreeGrafter"/>
</dbReference>
<evidence type="ECO:0000256" key="6">
    <source>
        <dbReference type="ARBA" id="ARBA00022927"/>
    </source>
</evidence>
<dbReference type="SUPFAM" id="SSF48371">
    <property type="entry name" value="ARM repeat"/>
    <property type="match status" value="1"/>
</dbReference>
<evidence type="ECO:0000256" key="4">
    <source>
        <dbReference type="ARBA" id="ARBA00022448"/>
    </source>
</evidence>
<dbReference type="Gene3D" id="1.25.10.10">
    <property type="entry name" value="Leucine-rich Repeat Variant"/>
    <property type="match status" value="2"/>
</dbReference>
<dbReference type="PROSITE" id="PS50166">
    <property type="entry name" value="IMPORTIN_B_NT"/>
    <property type="match status" value="1"/>
</dbReference>
<dbReference type="InterPro" id="IPR016024">
    <property type="entry name" value="ARM-type_fold"/>
</dbReference>
<keyword evidence="5" id="KW-0963">Cytoplasm</keyword>
<comment type="similarity">
    <text evidence="3">Belongs to the exportin family.</text>
</comment>
<keyword evidence="6" id="KW-0653">Protein transport</keyword>
<dbReference type="GO" id="GO:0005049">
    <property type="term" value="F:nuclear export signal receptor activity"/>
    <property type="evidence" value="ECO:0007669"/>
    <property type="project" value="InterPro"/>
</dbReference>
<dbReference type="EMBL" id="VIEB01000180">
    <property type="protein sequence ID" value="TQE02236.1"/>
    <property type="molecule type" value="Genomic_DNA"/>
</dbReference>
<evidence type="ECO:0000313" key="11">
    <source>
        <dbReference type="Proteomes" id="UP000315295"/>
    </source>
</evidence>
<dbReference type="Proteomes" id="UP000315295">
    <property type="component" value="Unassembled WGS sequence"/>
</dbReference>
<dbReference type="PANTHER" id="PTHR12596:SF1">
    <property type="entry name" value="EXPORTIN-4"/>
    <property type="match status" value="1"/>
</dbReference>
<dbReference type="GO" id="GO:0005737">
    <property type="term" value="C:cytoplasm"/>
    <property type="evidence" value="ECO:0007669"/>
    <property type="project" value="UniProtKB-SubCell"/>
</dbReference>
<dbReference type="InterPro" id="IPR029063">
    <property type="entry name" value="SAM-dependent_MTases_sf"/>
</dbReference>
<dbReference type="GO" id="GO:0031267">
    <property type="term" value="F:small GTPase binding"/>
    <property type="evidence" value="ECO:0007669"/>
    <property type="project" value="InterPro"/>
</dbReference>
<dbReference type="CDD" id="cd02440">
    <property type="entry name" value="AdoMet_MTases"/>
    <property type="match status" value="1"/>
</dbReference>
<sequence length="1490" mass="166493">MHGFPEGVGKAADLGQLQSTMHTIELACTSIQMHMNSAAAEATILSLSQTPQPYQACKFILENSQMANARFEAAAAIRNAAIREWSSLSSDDKKSMISFCLCFVMQHANSPEGYVQAKVSSVAAQLLKRGWLEFSVSDKEAFFYQVNQAAYGIHGVDVQFAGINFVESLVSEFSPSTSSPMGLPREFHEHCRKSLEQDHLKTFYCWARDAALSVTNRIVESDSAVPEVKVCTAALRLMLQILNWEFSTSAFAAGVKQGSDSPKRSECNLVQPGPAWHDVLVSSGHIGWLLNLYGALRQKFLCEGYWLDCPIAVAARKLIVQFCSLTGTIFPSDTVQVQERHLLELLCGIIPWLDPPDAVSKAIECGKSESEMLDGCRALLSIATVTTPSVFDQLLKSTRPYGTLTFLCVLMSDVVNNLMTNNSEEETWSWEARDILLDTWTALLVPVNRSGGNALFPAEGKNDTASLFALIVQAELKAASASAFKDDDSDYLQASIVALDERLSSYALIARAAIDVTIPFLTSLFTERFERLNQGRGIIDPTETLEELYSLLLITGHVIADEGEGETPLIPNAIQIHFPDNLEANNHPVVILCSSIIRFAEQSLKPEMRASVFSPRLMEAVIWFLARWSCTYLMSPEGNRESNSKNVLLGFFGQHNQGKFVLDIIVHISLTTLASYPGEKDLQAITCFQLLHSLVQQKHICVHLVALDSWRDLAKAFAKEKTLFLLNTAHQRSLAQTLVRSASGMSNSEASNLYVRDLMSHMATYLVEMTSKSDFKNIAQQPDIILMVSCFLERLRGAASASEPRTQKAIYELGFSVMNPVLVLLEVYKHESAVVYLILKFVVAWVDGQISYLEPQETATVVNFCMSLLQLYSSNNIGKISISLSSSLLTEAKTEKYKDLRALLQLLSSLCSKDLVDFSSDSAETQGTNISQVVYFGLHIVTPLLSLDLLKYPKFCYDYFSLLSHLLEVYPETVAQLNSEAFSHVLGTLEFGLRHQDMEIVDMCLRALRALASYHYKETSAGKVGLGSHAAGLKDSGGNFQEGILSRFLRSVLQLLLFEDYSPDLVSGAADALLPLILCEQSLYQRLGSELIERQANASLKSRLTNALQRLTSANQLSSTLDRKNHQVFRKNLNSFLIENHQLEVLLLQPGTSLAISRITVSPFPMRKAEYFSKDFEWEDLRAQVENDPSFSYHLLPFEPTSFSLNSVATDQSRSSAADGSHAWNSFHHRHSSGKFFKERRYLLEEFPELVNWKENSKVLEVGCGNGSTVLPILRGNENIIVYACDCSTEALDRVKETIDASNIAAVEHHFHPFCCDFSVTTFPTWLACNPCRENFTQTSQQRLTDGRGESETDPNYTYALKESKCCVGGVDFVTLIFTLSALPLKRMPESIKECFSVLKPGGLLFFRDYGLYDMTMLRFEEDKRVQFREYMRSDGTRSYFFCLDTVRDLFVGAGFKQLELEYCCVKSVNRRKGKSMQRVWVHGKFQKPV</sequence>